<evidence type="ECO:0000259" key="2">
    <source>
        <dbReference type="PROSITE" id="PS50858"/>
    </source>
</evidence>
<gene>
    <name evidence="3" type="ORF">KFE25_001354</name>
</gene>
<protein>
    <recommendedName>
        <fullName evidence="2">BSD domain-containing protein</fullName>
    </recommendedName>
</protein>
<evidence type="ECO:0000313" key="4">
    <source>
        <dbReference type="Proteomes" id="UP000751190"/>
    </source>
</evidence>
<feature type="region of interest" description="Disordered" evidence="1">
    <location>
        <begin position="37"/>
        <end position="61"/>
    </location>
</feature>
<dbReference type="PROSITE" id="PS50858">
    <property type="entry name" value="BSD"/>
    <property type="match status" value="1"/>
</dbReference>
<accession>A0A8J6C8A2</accession>
<proteinExistence type="predicted"/>
<evidence type="ECO:0000256" key="1">
    <source>
        <dbReference type="SAM" id="MobiDB-lite"/>
    </source>
</evidence>
<feature type="domain" description="BSD" evidence="2">
    <location>
        <begin position="143"/>
        <end position="197"/>
    </location>
</feature>
<dbReference type="AlphaFoldDB" id="A0A8J6C8A2"/>
<reference evidence="3" key="1">
    <citation type="submission" date="2021-05" db="EMBL/GenBank/DDBJ databases">
        <title>The genome of the haptophyte Pavlova lutheri (Diacronema luteri, Pavlovales) - a model for lipid biosynthesis in eukaryotic algae.</title>
        <authorList>
            <person name="Hulatt C.J."/>
            <person name="Posewitz M.C."/>
        </authorList>
    </citation>
    <scope>NUCLEOTIDE SEQUENCE</scope>
    <source>
        <strain evidence="3">NIVA-4/92</strain>
    </source>
</reference>
<dbReference type="SUPFAM" id="SSF140383">
    <property type="entry name" value="BSD domain-like"/>
    <property type="match status" value="1"/>
</dbReference>
<dbReference type="InterPro" id="IPR005607">
    <property type="entry name" value="BSD_dom"/>
</dbReference>
<dbReference type="OrthoDB" id="47923at2759"/>
<keyword evidence="4" id="KW-1185">Reference proteome</keyword>
<dbReference type="Gene3D" id="1.10.3970.10">
    <property type="entry name" value="BSD domain"/>
    <property type="match status" value="1"/>
</dbReference>
<organism evidence="3 4">
    <name type="scientific">Diacronema lutheri</name>
    <name type="common">Unicellular marine alga</name>
    <name type="synonym">Monochrysis lutheri</name>
    <dbReference type="NCBI Taxonomy" id="2081491"/>
    <lineage>
        <taxon>Eukaryota</taxon>
        <taxon>Haptista</taxon>
        <taxon>Haptophyta</taxon>
        <taxon>Pavlovophyceae</taxon>
        <taxon>Pavlovales</taxon>
        <taxon>Pavlovaceae</taxon>
        <taxon>Diacronema</taxon>
    </lineage>
</organism>
<dbReference type="EMBL" id="JAGTXO010000024">
    <property type="protein sequence ID" value="KAG8461736.1"/>
    <property type="molecule type" value="Genomic_DNA"/>
</dbReference>
<feature type="region of interest" description="Disordered" evidence="1">
    <location>
        <begin position="209"/>
        <end position="231"/>
    </location>
</feature>
<dbReference type="Pfam" id="PF03909">
    <property type="entry name" value="BSD"/>
    <property type="match status" value="1"/>
</dbReference>
<dbReference type="Proteomes" id="UP000751190">
    <property type="component" value="Unassembled WGS sequence"/>
</dbReference>
<dbReference type="InterPro" id="IPR035925">
    <property type="entry name" value="BSD_dom_sf"/>
</dbReference>
<comment type="caution">
    <text evidence="3">The sequence shown here is derived from an EMBL/GenBank/DDBJ whole genome shotgun (WGS) entry which is preliminary data.</text>
</comment>
<sequence length="334" mass="34858">MEWLASAVSKIQLSIQESTDEFLAEQAKFCGDAAQLDLPPPPTAPRAPAAELSGDASAGAHGLEHGIGQAEAWLKGRADQFKHVGLVMLNPLGDDEGDDAAVRAAASAAERLPWERPELSAAVRAQMSALSKDHMAFLTMPPEEAPFSFDLTLAMPTILRLLQADPQIERWRFLLVPKRICEGDFFRNYFFQLALLAGDVPPALADAPAPAPPALSGPTARSATPSADSVGGSVVSLVAPSAGESEHFEMISTLEGLGRSQLSECADAVVTQRHATQPSGAPSPPCVVAAAAPAPPAGSSPVASALALPAPAEIDAWEVELQAELARIESGTDR</sequence>
<evidence type="ECO:0000313" key="3">
    <source>
        <dbReference type="EMBL" id="KAG8461736.1"/>
    </source>
</evidence>
<name>A0A8J6C8A2_DIALT</name>